<keyword evidence="4" id="KW-0328">Glycosyltransferase</keyword>
<dbReference type="EC" id="2.4.3.3" evidence="14"/>
<comment type="catalytic activity">
    <reaction evidence="16">
        <text>a 3-O-[N-acetyl-alpha-D-galactosaminyl]-L-threonyl-[protein] + CMP-N-acetyl-beta-neuraminate = a 3-O-[N-acetyl-alpha-neuraminosyl-(2-&gt;6)-N-acetyl-alpha-D-galactosaminyl]-L-threonyl-[protein] + CMP + H(+)</text>
        <dbReference type="Rhea" id="RHEA:81643"/>
        <dbReference type="Rhea" id="RHEA-COMP:11689"/>
        <dbReference type="Rhea" id="RHEA-COMP:19720"/>
        <dbReference type="ChEBI" id="CHEBI:15378"/>
        <dbReference type="ChEBI" id="CHEBI:57812"/>
        <dbReference type="ChEBI" id="CHEBI:60377"/>
        <dbReference type="ChEBI" id="CHEBI:87075"/>
        <dbReference type="ChEBI" id="CHEBI:231970"/>
    </reaction>
    <physiologicalReaction direction="left-to-right" evidence="16">
        <dbReference type="Rhea" id="RHEA:81644"/>
    </physiologicalReaction>
</comment>
<dbReference type="GO" id="GO:0001665">
    <property type="term" value="F:alpha-N-acetylgalactosaminide alpha-2,6-sialyltransferase activity"/>
    <property type="evidence" value="ECO:0007669"/>
    <property type="project" value="UniProtKB-EC"/>
</dbReference>
<dbReference type="CTD" id="55808"/>
<evidence type="ECO:0000256" key="15">
    <source>
        <dbReference type="ARBA" id="ARBA00050664"/>
    </source>
</evidence>
<protein>
    <recommendedName>
        <fullName evidence="14">alpha-N-acetylgalactosaminide alpha-2,6-sialyltransferase</fullName>
        <ecNumber evidence="14">2.4.3.3</ecNumber>
    </recommendedName>
</protein>
<keyword evidence="7" id="KW-0735">Signal-anchor</keyword>
<comment type="catalytic activity">
    <reaction evidence="13">
        <text>a beta-D-galactosyl-(1-&gt;3)-N-acetyl-alpha-D-galactosaminyl derivative + CMP-N-acetyl-beta-neuraminate = a beta-D-galactosyl-(1-&gt;3)-[N-acetyl-alpha-neuraminyl-(2-&gt;6)]-N-acetyl-alpha-D-galactosaminyl derivative + CMP + H(+)</text>
        <dbReference type="Rhea" id="RHEA:11136"/>
        <dbReference type="ChEBI" id="CHEBI:15378"/>
        <dbReference type="ChEBI" id="CHEBI:57812"/>
        <dbReference type="ChEBI" id="CHEBI:60377"/>
        <dbReference type="ChEBI" id="CHEBI:133470"/>
        <dbReference type="ChEBI" id="CHEBI:140764"/>
        <dbReference type="EC" id="2.4.3.3"/>
    </reaction>
    <physiologicalReaction direction="left-to-right" evidence="13">
        <dbReference type="Rhea" id="RHEA:11137"/>
    </physiologicalReaction>
</comment>
<evidence type="ECO:0000256" key="14">
    <source>
        <dbReference type="ARBA" id="ARBA00039109"/>
    </source>
</evidence>
<evidence type="ECO:0000256" key="13">
    <source>
        <dbReference type="ARBA" id="ARBA00036348"/>
    </source>
</evidence>
<dbReference type="GO" id="GO:0009312">
    <property type="term" value="P:oligosaccharide biosynthetic process"/>
    <property type="evidence" value="ECO:0007669"/>
    <property type="project" value="TreeGrafter"/>
</dbReference>
<dbReference type="InterPro" id="IPR038578">
    <property type="entry name" value="GT29-like_sf"/>
</dbReference>
<comment type="catalytic activity">
    <reaction evidence="15">
        <text>a 3-O-[N-acetyl-alpha-neuraminyl-(2-&gt;3)-beta-D-galactosyl-(1-&gt;3)-N-acetyl-alpha-D-galactosaminyl]-L-threonyl-[protein] + CMP-N-acetyl-beta-neuraminate = a 3-O-{alpha-Neu5Ac-(2-&gt;3)-beta-D-Gal-(1-&gt;3)-[alpha-Neu5Ac-(2-&gt;6)]-alpha-D-GalNAc}-L-threonyl-[protein] + CMP + H(+)</text>
        <dbReference type="Rhea" id="RHEA:81659"/>
        <dbReference type="Rhea" id="RHEA-COMP:14417"/>
        <dbReference type="Rhea" id="RHEA-COMP:16763"/>
        <dbReference type="ChEBI" id="CHEBI:15378"/>
        <dbReference type="ChEBI" id="CHEBI:57812"/>
        <dbReference type="ChEBI" id="CHEBI:60377"/>
        <dbReference type="ChEBI" id="CHEBI:139598"/>
        <dbReference type="ChEBI" id="CHEBI:156398"/>
    </reaction>
    <physiologicalReaction direction="left-to-right" evidence="15">
        <dbReference type="Rhea" id="RHEA:81660"/>
    </physiologicalReaction>
</comment>
<dbReference type="PANTHER" id="PTHR45941">
    <property type="entry name" value="ALPHA-N-ACETYLGALACTOSAMINIDE ALPHA-2,6-SIALYLTRANSFERASE 2-LIKE-RELATED"/>
    <property type="match status" value="1"/>
</dbReference>
<gene>
    <name evidence="19" type="primary">ST6GALNAC1</name>
</gene>
<feature type="compositionally biased region" description="Basic and acidic residues" evidence="17">
    <location>
        <begin position="119"/>
        <end position="137"/>
    </location>
</feature>
<feature type="compositionally biased region" description="Basic and acidic residues" evidence="17">
    <location>
        <begin position="183"/>
        <end position="201"/>
    </location>
</feature>
<dbReference type="FunCoup" id="A0A6J0US74">
    <property type="interactions" value="8"/>
</dbReference>
<keyword evidence="8" id="KW-1133">Transmembrane helix</keyword>
<dbReference type="Gene3D" id="3.90.1480.20">
    <property type="entry name" value="Glycosyl transferase family 29"/>
    <property type="match status" value="1"/>
</dbReference>
<keyword evidence="10" id="KW-0472">Membrane</keyword>
<dbReference type="Pfam" id="PF00777">
    <property type="entry name" value="Glyco_transf_29"/>
    <property type="match status" value="1"/>
</dbReference>
<comment type="pathway">
    <text evidence="2">Protein modification; protein glycosylation.</text>
</comment>
<evidence type="ECO:0000256" key="12">
    <source>
        <dbReference type="ARBA" id="ARBA00023180"/>
    </source>
</evidence>
<proteinExistence type="inferred from homology"/>
<evidence type="ECO:0000313" key="19">
    <source>
        <dbReference type="RefSeq" id="XP_020662120.2"/>
    </source>
</evidence>
<evidence type="ECO:0000256" key="7">
    <source>
        <dbReference type="ARBA" id="ARBA00022968"/>
    </source>
</evidence>
<evidence type="ECO:0000256" key="1">
    <source>
        <dbReference type="ARBA" id="ARBA00004323"/>
    </source>
</evidence>
<dbReference type="OrthoDB" id="10264956at2759"/>
<keyword evidence="5" id="KW-0808">Transferase</keyword>
<evidence type="ECO:0000256" key="10">
    <source>
        <dbReference type="ARBA" id="ARBA00023136"/>
    </source>
</evidence>
<name>A0A6J0US74_9SAUR</name>
<evidence type="ECO:0000256" key="16">
    <source>
        <dbReference type="ARBA" id="ARBA00052285"/>
    </source>
</evidence>
<sequence>MKLMSRSFRRVSKWLLIIFLFLILSFAAHIGFTEKYPYRQFFYFRHLTAEEPVEGTQQATLGAVTASQETSVILNMILGSGNSRLEQDAVKRLVAHDESYAQEKPDTLRVSPKSPKKQTRNERMISEANKKATEEKFSTVSNKIKPKDRSVTPLSSQHHADALDSTARANKKQDGRIATPIIKTREEKRMTPESQRERQPEAKYVTPTSNTKQSEEKEVGQAFRQHLEGINVTPSSKTEHADRKQSRKRGTTKEHSYKVESVPTIVHHNASAPRAQHVTHLVPVTPPKNRFKASDFTSEPHWDFDDQYLQDASTPHSSCPDSLRVKAAKSDQLKGLFLSNITLFMDRTHFRDSEWERLEHFLPPFGFMDLNYSLVKEVITMLPPKPYHQILLAQKNNQPSRCVTCAVVGNGGILNNSRMGQEIDSHDYVFRVSGAVTKGYEKDVGARTSFYGFTAYSLVASLGILRNRGFRKIPMGEEIKYFHFLEGERDYEWLKALLLNTEVRKGFLDYYGPRPRDNFDNFSLDKYFVIHPDFIRYMKNRFLRSKSLDSRYWRIYRPTTGAFLLLTALHLCDQVSAYGYITEGYQKYSDHYYDKEWKRLIFYVNHDFGLEKRMWKKLHDEQIMKLYQRL</sequence>
<evidence type="ECO:0000313" key="18">
    <source>
        <dbReference type="Proteomes" id="UP001652642"/>
    </source>
</evidence>
<dbReference type="Proteomes" id="UP001652642">
    <property type="component" value="Chromosome 2"/>
</dbReference>
<dbReference type="AlphaFoldDB" id="A0A6J0US74"/>
<keyword evidence="9" id="KW-0333">Golgi apparatus</keyword>
<dbReference type="GeneID" id="110085897"/>
<dbReference type="GO" id="GO:0000139">
    <property type="term" value="C:Golgi membrane"/>
    <property type="evidence" value="ECO:0007669"/>
    <property type="project" value="UniProtKB-SubCell"/>
</dbReference>
<keyword evidence="11" id="KW-1015">Disulfide bond</keyword>
<keyword evidence="6" id="KW-0812">Transmembrane</keyword>
<keyword evidence="12" id="KW-0325">Glycoprotein</keyword>
<organism evidence="18 19">
    <name type="scientific">Pogona vitticeps</name>
    <name type="common">central bearded dragon</name>
    <dbReference type="NCBI Taxonomy" id="103695"/>
    <lineage>
        <taxon>Eukaryota</taxon>
        <taxon>Metazoa</taxon>
        <taxon>Chordata</taxon>
        <taxon>Craniata</taxon>
        <taxon>Vertebrata</taxon>
        <taxon>Euteleostomi</taxon>
        <taxon>Lepidosauria</taxon>
        <taxon>Squamata</taxon>
        <taxon>Bifurcata</taxon>
        <taxon>Unidentata</taxon>
        <taxon>Episquamata</taxon>
        <taxon>Toxicofera</taxon>
        <taxon>Iguania</taxon>
        <taxon>Acrodonta</taxon>
        <taxon>Agamidae</taxon>
        <taxon>Amphibolurinae</taxon>
        <taxon>Pogona</taxon>
    </lineage>
</organism>
<dbReference type="KEGG" id="pvt:110085897"/>
<accession>A0A6J0US74</accession>
<evidence type="ECO:0000256" key="2">
    <source>
        <dbReference type="ARBA" id="ARBA00004922"/>
    </source>
</evidence>
<comment type="subcellular location">
    <subcellularLocation>
        <location evidence="1">Golgi apparatus membrane</location>
        <topology evidence="1">Single-pass type II membrane protein</topology>
    </subcellularLocation>
</comment>
<evidence type="ECO:0000256" key="9">
    <source>
        <dbReference type="ARBA" id="ARBA00023034"/>
    </source>
</evidence>
<dbReference type="InterPro" id="IPR001675">
    <property type="entry name" value="Glyco_trans_29"/>
</dbReference>
<evidence type="ECO:0000256" key="4">
    <source>
        <dbReference type="ARBA" id="ARBA00022676"/>
    </source>
</evidence>
<reference evidence="19" key="2">
    <citation type="submission" date="2025-08" db="UniProtKB">
        <authorList>
            <consortium name="RefSeq"/>
        </authorList>
    </citation>
    <scope>IDENTIFICATION</scope>
</reference>
<evidence type="ECO:0000256" key="8">
    <source>
        <dbReference type="ARBA" id="ARBA00022989"/>
    </source>
</evidence>
<dbReference type="InParanoid" id="A0A6J0US74"/>
<evidence type="ECO:0000256" key="17">
    <source>
        <dbReference type="SAM" id="MobiDB-lite"/>
    </source>
</evidence>
<dbReference type="RefSeq" id="XP_020662120.2">
    <property type="nucleotide sequence ID" value="XM_020806461.2"/>
</dbReference>
<keyword evidence="18" id="KW-1185">Reference proteome</keyword>
<evidence type="ECO:0000256" key="5">
    <source>
        <dbReference type="ARBA" id="ARBA00022679"/>
    </source>
</evidence>
<evidence type="ECO:0000256" key="6">
    <source>
        <dbReference type="ARBA" id="ARBA00022692"/>
    </source>
</evidence>
<comment type="similarity">
    <text evidence="3">Belongs to the glycosyltransferase 29 family.</text>
</comment>
<reference evidence="18" key="1">
    <citation type="submission" date="2025-05" db="UniProtKB">
        <authorList>
            <consortium name="RefSeq"/>
        </authorList>
    </citation>
    <scope>NUCLEOTIDE SEQUENCE [LARGE SCALE GENOMIC DNA]</scope>
</reference>
<evidence type="ECO:0000256" key="3">
    <source>
        <dbReference type="ARBA" id="ARBA00006003"/>
    </source>
</evidence>
<dbReference type="GO" id="GO:1901137">
    <property type="term" value="P:carbohydrate derivative biosynthetic process"/>
    <property type="evidence" value="ECO:0007669"/>
    <property type="project" value="UniProtKB-ARBA"/>
</dbReference>
<feature type="region of interest" description="Disordered" evidence="17">
    <location>
        <begin position="101"/>
        <end position="257"/>
    </location>
</feature>
<evidence type="ECO:0000256" key="11">
    <source>
        <dbReference type="ARBA" id="ARBA00023157"/>
    </source>
</evidence>
<dbReference type="PANTHER" id="PTHR45941:SF1">
    <property type="entry name" value="ALPHA-N-ACETYLGALACTOSAMINIDE ALPHA-2,6-SIALYLTRANSFERASE 1"/>
    <property type="match status" value="1"/>
</dbReference>